<comment type="caution">
    <text evidence="2">The sequence shown here is derived from an EMBL/GenBank/DDBJ whole genome shotgun (WGS) entry which is preliminary data.</text>
</comment>
<dbReference type="CDD" id="cd01918">
    <property type="entry name" value="HprK_C"/>
    <property type="match status" value="1"/>
</dbReference>
<dbReference type="InterPro" id="IPR027417">
    <property type="entry name" value="P-loop_NTPase"/>
</dbReference>
<sequence>MVEKITTVHATCVSVAGKGVLITGPSNSGKSALALQLIANGANLVADDRTVVVVHNGRLQASVPNAIAGLIEARGVGLLSLQYVEAVELALVVEMGSIETARLPQPHTATFLAIELPCLHKVDAPYFPAAIYAYLSAIRIEAL</sequence>
<dbReference type="Proteomes" id="UP000284407">
    <property type="component" value="Unassembled WGS sequence"/>
</dbReference>
<dbReference type="GO" id="GO:0005524">
    <property type="term" value="F:ATP binding"/>
    <property type="evidence" value="ECO:0007669"/>
    <property type="project" value="InterPro"/>
</dbReference>
<evidence type="ECO:0000313" key="3">
    <source>
        <dbReference type="Proteomes" id="UP000284407"/>
    </source>
</evidence>
<feature type="domain" description="HPr kinase/phosphorylase C-terminal" evidence="1">
    <location>
        <begin position="5"/>
        <end position="82"/>
    </location>
</feature>
<dbReference type="EMBL" id="RAQK01000001">
    <property type="protein sequence ID" value="RKE96563.1"/>
    <property type="molecule type" value="Genomic_DNA"/>
</dbReference>
<evidence type="ECO:0000313" key="2">
    <source>
        <dbReference type="EMBL" id="RKE96563.1"/>
    </source>
</evidence>
<proteinExistence type="predicted"/>
<keyword evidence="3" id="KW-1185">Reference proteome</keyword>
<name>A0A420DQX9_9RHOB</name>
<dbReference type="Pfam" id="PF07475">
    <property type="entry name" value="Hpr_kinase_C"/>
    <property type="match status" value="1"/>
</dbReference>
<dbReference type="OrthoDB" id="8326226at2"/>
<evidence type="ECO:0000259" key="1">
    <source>
        <dbReference type="Pfam" id="PF07475"/>
    </source>
</evidence>
<dbReference type="STRING" id="1443111.Z949_3130"/>
<dbReference type="InterPro" id="IPR011104">
    <property type="entry name" value="Hpr_kin/Pase_C"/>
</dbReference>
<dbReference type="AlphaFoldDB" id="A0A420DQX9"/>
<dbReference type="SUPFAM" id="SSF53795">
    <property type="entry name" value="PEP carboxykinase-like"/>
    <property type="match status" value="1"/>
</dbReference>
<accession>A0A420DQX9</accession>
<reference evidence="2 3" key="1">
    <citation type="submission" date="2018-09" db="EMBL/GenBank/DDBJ databases">
        <title>Genomic Encyclopedia of Archaeal and Bacterial Type Strains, Phase II (KMG-II): from individual species to whole genera.</title>
        <authorList>
            <person name="Goeker M."/>
        </authorList>
    </citation>
    <scope>NUCLEOTIDE SEQUENCE [LARGE SCALE GENOMIC DNA]</scope>
    <source>
        <strain evidence="2 3">DSM 11458</strain>
    </source>
</reference>
<protein>
    <submittedName>
        <fullName evidence="2">Hpr(Ser) kinase/phosphatase</fullName>
    </submittedName>
</protein>
<dbReference type="Gene3D" id="3.40.50.300">
    <property type="entry name" value="P-loop containing nucleotide triphosphate hydrolases"/>
    <property type="match status" value="1"/>
</dbReference>
<gene>
    <name evidence="2" type="ORF">C8N30_1128</name>
</gene>
<dbReference type="RefSeq" id="WP_025063500.1">
    <property type="nucleotide sequence ID" value="NZ_RAQK01000001.1"/>
</dbReference>
<keyword evidence="2" id="KW-0808">Transferase</keyword>
<organism evidence="2 3">
    <name type="scientific">Sulfitobacter guttiformis</name>
    <dbReference type="NCBI Taxonomy" id="74349"/>
    <lineage>
        <taxon>Bacteria</taxon>
        <taxon>Pseudomonadati</taxon>
        <taxon>Pseudomonadota</taxon>
        <taxon>Alphaproteobacteria</taxon>
        <taxon>Rhodobacterales</taxon>
        <taxon>Roseobacteraceae</taxon>
        <taxon>Sulfitobacter</taxon>
    </lineage>
</organism>
<dbReference type="GO" id="GO:0000155">
    <property type="term" value="F:phosphorelay sensor kinase activity"/>
    <property type="evidence" value="ECO:0007669"/>
    <property type="project" value="InterPro"/>
</dbReference>
<keyword evidence="2" id="KW-0418">Kinase</keyword>
<dbReference type="GO" id="GO:0006109">
    <property type="term" value="P:regulation of carbohydrate metabolic process"/>
    <property type="evidence" value="ECO:0007669"/>
    <property type="project" value="InterPro"/>
</dbReference>